<dbReference type="EMBL" id="JAACJL010000015">
    <property type="protein sequence ID" value="KAF4621213.1"/>
    <property type="molecule type" value="Genomic_DNA"/>
</dbReference>
<evidence type="ECO:0000313" key="1">
    <source>
        <dbReference type="EMBL" id="KAF4621213.1"/>
    </source>
</evidence>
<protein>
    <submittedName>
        <fullName evidence="1">Uncharacterized protein</fullName>
    </submittedName>
</protein>
<proteinExistence type="predicted"/>
<accession>A0A8H4R2H0</accession>
<name>A0A8H4R2H0_9AGAR</name>
<reference evidence="1 2" key="1">
    <citation type="submission" date="2019-12" db="EMBL/GenBank/DDBJ databases">
        <authorList>
            <person name="Floudas D."/>
            <person name="Bentzer J."/>
            <person name="Ahren D."/>
            <person name="Johansson T."/>
            <person name="Persson P."/>
            <person name="Tunlid A."/>
        </authorList>
    </citation>
    <scope>NUCLEOTIDE SEQUENCE [LARGE SCALE GENOMIC DNA]</scope>
    <source>
        <strain evidence="1 2">CBS 102.39</strain>
    </source>
</reference>
<gene>
    <name evidence="1" type="ORF">D9613_000096</name>
</gene>
<dbReference type="Proteomes" id="UP000521872">
    <property type="component" value="Unassembled WGS sequence"/>
</dbReference>
<keyword evidence="2" id="KW-1185">Reference proteome</keyword>
<dbReference type="AlphaFoldDB" id="A0A8H4R2H0"/>
<comment type="caution">
    <text evidence="1">The sequence shown here is derived from an EMBL/GenBank/DDBJ whole genome shotgun (WGS) entry which is preliminary data.</text>
</comment>
<evidence type="ECO:0000313" key="2">
    <source>
        <dbReference type="Proteomes" id="UP000521872"/>
    </source>
</evidence>
<organism evidence="1 2">
    <name type="scientific">Agrocybe pediades</name>
    <dbReference type="NCBI Taxonomy" id="84607"/>
    <lineage>
        <taxon>Eukaryota</taxon>
        <taxon>Fungi</taxon>
        <taxon>Dikarya</taxon>
        <taxon>Basidiomycota</taxon>
        <taxon>Agaricomycotina</taxon>
        <taxon>Agaricomycetes</taxon>
        <taxon>Agaricomycetidae</taxon>
        <taxon>Agaricales</taxon>
        <taxon>Agaricineae</taxon>
        <taxon>Strophariaceae</taxon>
        <taxon>Agrocybe</taxon>
    </lineage>
</organism>
<sequence>MRSRQSLPLELERMICEYAVFESRDTTTRIIRVARRFKTWFEPELYRIVKRMGLHQCPTDLDKTVHKPMRGGMSVLTWELDASSIRRFGPWVHHLFLQHRYELAIFLQHCPNIFHLEFGSYTDSDCVGMIPLLEKLPLRRLCFEPCSFFEGRLPYKKRPYSGPLKIPFDQPMFHGLTHLEITTYRREFSDSDYGQLALLPRLTHLAFNGCCWDPDMKVDSVISSLVRRNQRIKLLVIIFESEWHFKAAVPKSQHRDNTRVVFLTRVPDGELDRDIGRGLRTEQAFWRMAEAMQQEAVEKGGQPVSQS</sequence>